<dbReference type="AlphaFoldDB" id="A0A1G7ZYZ9"/>
<keyword evidence="3" id="KW-0808">Transferase</keyword>
<dbReference type="PANTHER" id="PTHR40469:SF2">
    <property type="entry name" value="GALACTOSE-BINDING DOMAIN-LIKE SUPERFAMILY PROTEIN"/>
    <property type="match status" value="1"/>
</dbReference>
<dbReference type="Gene3D" id="3.40.50.880">
    <property type="match status" value="1"/>
</dbReference>
<protein>
    <submittedName>
        <fullName evidence="3">Type 1 glutamine amidotransferase (GATase1)</fullName>
    </submittedName>
</protein>
<organism evidence="3 5">
    <name type="scientific">Pedobacter terrae</name>
    <dbReference type="NCBI Taxonomy" id="405671"/>
    <lineage>
        <taxon>Bacteria</taxon>
        <taxon>Pseudomonadati</taxon>
        <taxon>Bacteroidota</taxon>
        <taxon>Sphingobacteriia</taxon>
        <taxon>Sphingobacteriales</taxon>
        <taxon>Sphingobacteriaceae</taxon>
        <taxon>Pedobacter</taxon>
    </lineage>
</organism>
<keyword evidence="1" id="KW-1133">Transmembrane helix</keyword>
<reference evidence="5" key="2">
    <citation type="submission" date="2016-10" db="EMBL/GenBank/DDBJ databases">
        <authorList>
            <person name="Varghese N."/>
            <person name="Submissions S."/>
        </authorList>
    </citation>
    <scope>NUCLEOTIDE SEQUENCE [LARGE SCALE GENOMIC DNA]</scope>
    <source>
        <strain evidence="5">DSM 17933</strain>
    </source>
</reference>
<dbReference type="STRING" id="405671.SAMN05421827_11785"/>
<dbReference type="InterPro" id="IPR029010">
    <property type="entry name" value="ThuA-like"/>
</dbReference>
<dbReference type="EMBL" id="FNCH01000017">
    <property type="protein sequence ID" value="SDH13905.1"/>
    <property type="molecule type" value="Genomic_DNA"/>
</dbReference>
<dbReference type="GO" id="GO:0016740">
    <property type="term" value="F:transferase activity"/>
    <property type="evidence" value="ECO:0007669"/>
    <property type="project" value="UniProtKB-KW"/>
</dbReference>
<proteinExistence type="predicted"/>
<gene>
    <name evidence="3" type="ORF">SAMN05421827_11785</name>
    <name evidence="4" type="ORF">SAMN05421827_12428</name>
</gene>
<keyword evidence="5" id="KW-1185">Reference proteome</keyword>
<evidence type="ECO:0000313" key="5">
    <source>
        <dbReference type="Proteomes" id="UP000199643"/>
    </source>
</evidence>
<dbReference type="EMBL" id="FNCH01000024">
    <property type="protein sequence ID" value="SDH42420.1"/>
    <property type="molecule type" value="Genomic_DNA"/>
</dbReference>
<dbReference type="Pfam" id="PF06283">
    <property type="entry name" value="ThuA"/>
    <property type="match status" value="1"/>
</dbReference>
<reference evidence="3" key="1">
    <citation type="submission" date="2016-10" db="EMBL/GenBank/DDBJ databases">
        <authorList>
            <person name="de Groot N.N."/>
        </authorList>
    </citation>
    <scope>NUCLEOTIDE SEQUENCE [LARGE SCALE GENOMIC DNA]</scope>
    <source>
        <strain evidence="3">DSM 17933</strain>
    </source>
</reference>
<evidence type="ECO:0000259" key="2">
    <source>
        <dbReference type="Pfam" id="PF06283"/>
    </source>
</evidence>
<dbReference type="PANTHER" id="PTHR40469">
    <property type="entry name" value="SECRETED GLYCOSYL HYDROLASE"/>
    <property type="match status" value="1"/>
</dbReference>
<sequence>MYGNYQTTFLNLKLITYHTNQVKEKMKKYLSLCLLVAAVILLQSYTTAKKPAKILVFSKTKGFRHNSIETGKEVIQKLGTEHHFEVDTTENADVFTEDNLKKYATVIFLNTTGDVLDDKQQVAFERYIQAGGGYVGIHAATDTEYDWPWYGKLAGAYFISHPAVQEARFIVKDKKHPATKFLTDSVWMRKDELYNFKNINPDIKVLINLDEKSYTGGKNGDFHPFAWYHDFDGGRAFYTCMGHTKEGWADDKFQKHLWGGIEYAIGGQKKLDYSKAHSKF</sequence>
<feature type="transmembrane region" description="Helical" evidence="1">
    <location>
        <begin position="29"/>
        <end position="46"/>
    </location>
</feature>
<keyword evidence="1" id="KW-0812">Transmembrane</keyword>
<dbReference type="SUPFAM" id="SSF52317">
    <property type="entry name" value="Class I glutamine amidotransferase-like"/>
    <property type="match status" value="1"/>
</dbReference>
<evidence type="ECO:0000313" key="3">
    <source>
        <dbReference type="EMBL" id="SDH13905.1"/>
    </source>
</evidence>
<dbReference type="InterPro" id="IPR029062">
    <property type="entry name" value="Class_I_gatase-like"/>
</dbReference>
<keyword evidence="1" id="KW-0472">Membrane</keyword>
<accession>A0A1G7ZYZ9</accession>
<keyword evidence="3" id="KW-0315">Glutamine amidotransferase</keyword>
<feature type="domain" description="ThuA-like" evidence="2">
    <location>
        <begin position="53"/>
        <end position="264"/>
    </location>
</feature>
<evidence type="ECO:0000313" key="4">
    <source>
        <dbReference type="EMBL" id="SDH42420.1"/>
    </source>
</evidence>
<evidence type="ECO:0000256" key="1">
    <source>
        <dbReference type="SAM" id="Phobius"/>
    </source>
</evidence>
<name>A0A1G7ZYZ9_9SPHI</name>
<dbReference type="Proteomes" id="UP000199643">
    <property type="component" value="Unassembled WGS sequence"/>
</dbReference>